<reference evidence="3" key="1">
    <citation type="journal article" date="2018" name="Nat. Microbiol.">
        <title>Leveraging single-cell genomics to expand the fungal tree of life.</title>
        <authorList>
            <person name="Ahrendt S.R."/>
            <person name="Quandt C.A."/>
            <person name="Ciobanu D."/>
            <person name="Clum A."/>
            <person name="Salamov A."/>
            <person name="Andreopoulos B."/>
            <person name="Cheng J.F."/>
            <person name="Woyke T."/>
            <person name="Pelin A."/>
            <person name="Henrissat B."/>
            <person name="Reynolds N.K."/>
            <person name="Benny G.L."/>
            <person name="Smith M.E."/>
            <person name="James T.Y."/>
            <person name="Grigoriev I.V."/>
        </authorList>
    </citation>
    <scope>NUCLEOTIDE SEQUENCE [LARGE SCALE GENOMIC DNA]</scope>
</reference>
<evidence type="ECO:0000313" key="2">
    <source>
        <dbReference type="EMBL" id="RKO83153.1"/>
    </source>
</evidence>
<dbReference type="AlphaFoldDB" id="A0A4P9VWT8"/>
<sequence length="476" mass="51739">MAQGQQQSNPAVAGNRNSHNKPYLSQPDPRFRTPAIPRDGESNSDPLSGALPLSSRSQTPRPVIQQHPPVNPATTVPSSTRKRPHIVILVLKEQVLTLARIARPTSICGLCDVAALPPSEPSGKPERKTTHVAALSELIAEPLLKPSLTPAMNSKKGPVKHRSDVVCSAYACSLGVGQMQVCTDDPLHSQRRREEWAEPDYAVEVVCLPCWMKYQYFIQLQTLFETHCPLFYLVLAVAETGHTVHASGARVSSFAQAVAPVASATSGLAPSRTVPNHAILRGRGTSKEMEASVEFRTSLPVAKWETGKLKAKRGNFADAPRADPEPPTLSSPPSVPPPRLHGFMGLHVNHYKGVIYLAHACVLHPSQPVMSGLFLAAITGATAEHRAHYWTSPPLAYFCAPLFRVDPDEPALNSHPSNWGVYGFGPVDKNVVGKPIQASLFDEPGIIPDAVRERQENWVASVHELLEWCDSIDNVP</sequence>
<keyword evidence="3" id="KW-1185">Reference proteome</keyword>
<organism evidence="2 3">
    <name type="scientific">Blyttiomyces helicus</name>
    <dbReference type="NCBI Taxonomy" id="388810"/>
    <lineage>
        <taxon>Eukaryota</taxon>
        <taxon>Fungi</taxon>
        <taxon>Fungi incertae sedis</taxon>
        <taxon>Chytridiomycota</taxon>
        <taxon>Chytridiomycota incertae sedis</taxon>
        <taxon>Chytridiomycetes</taxon>
        <taxon>Chytridiomycetes incertae sedis</taxon>
        <taxon>Blyttiomyces</taxon>
    </lineage>
</organism>
<evidence type="ECO:0000313" key="3">
    <source>
        <dbReference type="Proteomes" id="UP000269721"/>
    </source>
</evidence>
<name>A0A4P9VWT8_9FUNG</name>
<proteinExistence type="predicted"/>
<dbReference type="EMBL" id="ML001591">
    <property type="protein sequence ID" value="RKO83153.1"/>
    <property type="molecule type" value="Genomic_DNA"/>
</dbReference>
<feature type="region of interest" description="Disordered" evidence="1">
    <location>
        <begin position="312"/>
        <end position="336"/>
    </location>
</feature>
<feature type="compositionally biased region" description="Pro residues" evidence="1">
    <location>
        <begin position="325"/>
        <end position="336"/>
    </location>
</feature>
<feature type="compositionally biased region" description="Polar residues" evidence="1">
    <location>
        <begin position="1"/>
        <end position="10"/>
    </location>
</feature>
<accession>A0A4P9VWT8</accession>
<dbReference type="Proteomes" id="UP000269721">
    <property type="component" value="Unassembled WGS sequence"/>
</dbReference>
<evidence type="ECO:0000256" key="1">
    <source>
        <dbReference type="SAM" id="MobiDB-lite"/>
    </source>
</evidence>
<protein>
    <submittedName>
        <fullName evidence="2">Uncharacterized protein</fullName>
    </submittedName>
</protein>
<feature type="region of interest" description="Disordered" evidence="1">
    <location>
        <begin position="1"/>
        <end position="79"/>
    </location>
</feature>
<gene>
    <name evidence="2" type="ORF">BDK51DRAFT_41173</name>
</gene>